<keyword evidence="2 7" id="KW-0808">Transferase</keyword>
<accession>A0A1Q4NTR2</accession>
<dbReference type="Gene3D" id="3.30.420.40">
    <property type="match status" value="2"/>
</dbReference>
<evidence type="ECO:0000256" key="7">
    <source>
        <dbReference type="RuleBase" id="RU003733"/>
    </source>
</evidence>
<dbReference type="InterPro" id="IPR018484">
    <property type="entry name" value="FGGY_N"/>
</dbReference>
<feature type="domain" description="Carbohydrate kinase FGGY N-terminal" evidence="8">
    <location>
        <begin position="7"/>
        <end position="251"/>
    </location>
</feature>
<dbReference type="InterPro" id="IPR018483">
    <property type="entry name" value="Carb_kinase_FGGY_CS"/>
</dbReference>
<proteinExistence type="inferred from homology"/>
<comment type="caution">
    <text evidence="10">The sequence shown here is derived from an EMBL/GenBank/DDBJ whole genome shotgun (WGS) entry which is preliminary data.</text>
</comment>
<dbReference type="Pfam" id="PF00370">
    <property type="entry name" value="FGGY_N"/>
    <property type="match status" value="1"/>
</dbReference>
<dbReference type="GO" id="GO:0005829">
    <property type="term" value="C:cytosol"/>
    <property type="evidence" value="ECO:0007669"/>
    <property type="project" value="TreeGrafter"/>
</dbReference>
<dbReference type="PROSITE" id="PS00445">
    <property type="entry name" value="FGGY_KINASES_2"/>
    <property type="match status" value="1"/>
</dbReference>
<organism evidence="10 11">
    <name type="scientific">Serratia marcescens</name>
    <dbReference type="NCBI Taxonomy" id="615"/>
    <lineage>
        <taxon>Bacteria</taxon>
        <taxon>Pseudomonadati</taxon>
        <taxon>Pseudomonadota</taxon>
        <taxon>Gammaproteobacteria</taxon>
        <taxon>Enterobacterales</taxon>
        <taxon>Yersiniaceae</taxon>
        <taxon>Serratia</taxon>
    </lineage>
</organism>
<reference evidence="10 11" key="1">
    <citation type="submission" date="2016-09" db="EMBL/GenBank/DDBJ databases">
        <title>Serratia marcescens MSU-97 and epiphytic antimycotic-producing bacteria.</title>
        <authorList>
            <person name="Matilla M.A."/>
        </authorList>
    </citation>
    <scope>NUCLEOTIDE SEQUENCE [LARGE SCALE GENOMIC DNA]</scope>
    <source>
        <strain evidence="10 11">MSU-97</strain>
    </source>
</reference>
<keyword evidence="4 7" id="KW-0418">Kinase</keyword>
<dbReference type="Pfam" id="PF02782">
    <property type="entry name" value="FGGY_C"/>
    <property type="match status" value="1"/>
</dbReference>
<evidence type="ECO:0000313" key="10">
    <source>
        <dbReference type="EMBL" id="OKB64267.1"/>
    </source>
</evidence>
<evidence type="ECO:0000256" key="1">
    <source>
        <dbReference type="ARBA" id="ARBA00009156"/>
    </source>
</evidence>
<dbReference type="EMBL" id="MJAO01000046">
    <property type="protein sequence ID" value="OKB64267.1"/>
    <property type="molecule type" value="Genomic_DNA"/>
</dbReference>
<evidence type="ECO:0000256" key="4">
    <source>
        <dbReference type="ARBA" id="ARBA00022777"/>
    </source>
</evidence>
<dbReference type="PANTHER" id="PTHR10196">
    <property type="entry name" value="SUGAR KINASE"/>
    <property type="match status" value="1"/>
</dbReference>
<evidence type="ECO:0000313" key="11">
    <source>
        <dbReference type="Proteomes" id="UP000185770"/>
    </source>
</evidence>
<dbReference type="InterPro" id="IPR043129">
    <property type="entry name" value="ATPase_NBD"/>
</dbReference>
<evidence type="ECO:0000259" key="9">
    <source>
        <dbReference type="Pfam" id="PF02782"/>
    </source>
</evidence>
<evidence type="ECO:0000256" key="3">
    <source>
        <dbReference type="ARBA" id="ARBA00022741"/>
    </source>
</evidence>
<keyword evidence="5" id="KW-0067">ATP-binding</keyword>
<dbReference type="PANTHER" id="PTHR10196:SF69">
    <property type="entry name" value="GLYCEROL KINASE"/>
    <property type="match status" value="1"/>
</dbReference>
<dbReference type="AlphaFoldDB" id="A0A1Q4NTR2"/>
<evidence type="ECO:0000256" key="2">
    <source>
        <dbReference type="ARBA" id="ARBA00022679"/>
    </source>
</evidence>
<dbReference type="SUPFAM" id="SSF53067">
    <property type="entry name" value="Actin-like ATPase domain"/>
    <property type="match status" value="2"/>
</dbReference>
<dbReference type="InterPro" id="IPR018485">
    <property type="entry name" value="FGGY_C"/>
</dbReference>
<dbReference type="PIRSF" id="PIRSF000538">
    <property type="entry name" value="GlpK"/>
    <property type="match status" value="1"/>
</dbReference>
<sequence>MAKADCIVALDEGTSNAKAVVVDAQGTIVARASRPLTLQTPQPGWVEQRGETLLAASLAVLREAIALAGASRIAGIAISNQRETAIGWRRSDGQPIGPALTWQCARSADFCERLRRDRQDEAVRRATGLPLSPLFSASKMRWLLDHCADGQRLAENGELCLGTIDAWLLWHLSGGRAFGCDASNAARTQLLNLVSGDWDEQMLALFNIPRQALPTIHPSCHLFGTTLGLEGIADGIPIGAMVGDSHAALYGHALGQAGQVKATYGTGSSVMAPIAEAQCGINALATTIAWHDGERMQYALEGNIPHTGDAIAWMLDITAMPQGDDTPLSELPARVPDSGGVYFVPALTGAGAPWWDEQARGVICGLNRGTRREHLVRAAFEAVAYQIADVIGVLRQQPGFTLQGLMADGGPSRNDWLMQFQADLLGCPVWRSNTAELSALGAALMAMRSLWGATDRQLTALLPQHDEFKPDMQRHRQLQESYRVWRQAVQRTLWRPQAASLKQENNHES</sequence>
<feature type="domain" description="Carbohydrate kinase FGGY C-terminal" evidence="9">
    <location>
        <begin position="261"/>
        <end position="449"/>
    </location>
</feature>
<dbReference type="RefSeq" id="WP_073534887.1">
    <property type="nucleotide sequence ID" value="NZ_MJAO01000046.1"/>
</dbReference>
<protein>
    <recommendedName>
        <fullName evidence="6">ATP:glycerol 3-phosphotransferase</fullName>
    </recommendedName>
</protein>
<comment type="similarity">
    <text evidence="1 7">Belongs to the FGGY kinase family.</text>
</comment>
<evidence type="ECO:0000256" key="6">
    <source>
        <dbReference type="ARBA" id="ARBA00043149"/>
    </source>
</evidence>
<gene>
    <name evidence="10" type="ORF">BHU62_23515</name>
</gene>
<dbReference type="CDD" id="cd07769">
    <property type="entry name" value="ASKHA_NBD_FGGY_GK"/>
    <property type="match status" value="1"/>
</dbReference>
<dbReference type="GO" id="GO:0004370">
    <property type="term" value="F:glycerol kinase activity"/>
    <property type="evidence" value="ECO:0007669"/>
    <property type="project" value="TreeGrafter"/>
</dbReference>
<keyword evidence="3" id="KW-0547">Nucleotide-binding</keyword>
<dbReference type="InterPro" id="IPR000577">
    <property type="entry name" value="Carb_kinase_FGGY"/>
</dbReference>
<dbReference type="Proteomes" id="UP000185770">
    <property type="component" value="Unassembled WGS sequence"/>
</dbReference>
<evidence type="ECO:0000256" key="5">
    <source>
        <dbReference type="ARBA" id="ARBA00022840"/>
    </source>
</evidence>
<evidence type="ECO:0000259" key="8">
    <source>
        <dbReference type="Pfam" id="PF00370"/>
    </source>
</evidence>
<dbReference type="GO" id="GO:0019563">
    <property type="term" value="P:glycerol catabolic process"/>
    <property type="evidence" value="ECO:0007669"/>
    <property type="project" value="TreeGrafter"/>
</dbReference>
<name>A0A1Q4NTR2_SERMA</name>
<dbReference type="OrthoDB" id="9805576at2"/>
<dbReference type="GO" id="GO:0005524">
    <property type="term" value="F:ATP binding"/>
    <property type="evidence" value="ECO:0007669"/>
    <property type="project" value="UniProtKB-KW"/>
</dbReference>